<name>A0A1W1VIE6_PEPAS</name>
<dbReference type="Pfam" id="PF02811">
    <property type="entry name" value="PHP"/>
    <property type="match status" value="1"/>
</dbReference>
<comment type="subcellular location">
    <subcellularLocation>
        <location evidence="1">Cytoplasm</location>
    </subcellularLocation>
</comment>
<dbReference type="NCBIfam" id="NF004226">
    <property type="entry name" value="PRK05673.1"/>
    <property type="match status" value="1"/>
</dbReference>
<protein>
    <recommendedName>
        <fullName evidence="4">DNA polymerase III subunit alpha</fullName>
        <ecNumber evidence="3">2.7.7.7</ecNumber>
    </recommendedName>
</protein>
<proteinExistence type="inferred from homology"/>
<dbReference type="EC" id="2.7.7.7" evidence="3"/>
<evidence type="ECO:0000256" key="5">
    <source>
        <dbReference type="ARBA" id="ARBA00022679"/>
    </source>
</evidence>
<evidence type="ECO:0000256" key="10">
    <source>
        <dbReference type="ARBA" id="ARBA00049244"/>
    </source>
</evidence>
<dbReference type="Gene3D" id="3.20.20.140">
    <property type="entry name" value="Metal-dependent hydrolases"/>
    <property type="match status" value="1"/>
</dbReference>
<dbReference type="NCBIfam" id="TIGR00594">
    <property type="entry name" value="polc"/>
    <property type="match status" value="1"/>
</dbReference>
<dbReference type="InterPro" id="IPR041931">
    <property type="entry name" value="DNA_pol3_alpha_thumb_dom"/>
</dbReference>
<evidence type="ECO:0000256" key="7">
    <source>
        <dbReference type="ARBA" id="ARBA00022705"/>
    </source>
</evidence>
<dbReference type="Gene3D" id="1.10.10.1600">
    <property type="entry name" value="Bacterial DNA polymerase III alpha subunit, thumb domain"/>
    <property type="match status" value="1"/>
</dbReference>
<dbReference type="InterPro" id="IPR016195">
    <property type="entry name" value="Pol/histidinol_Pase-like"/>
</dbReference>
<keyword evidence="5" id="KW-0808">Transferase</keyword>
<dbReference type="CDD" id="cd12113">
    <property type="entry name" value="PHP_PolIIIA_DnaE3"/>
    <property type="match status" value="1"/>
</dbReference>
<dbReference type="Proteomes" id="UP000192368">
    <property type="component" value="Unassembled WGS sequence"/>
</dbReference>
<dbReference type="GO" id="GO:0003676">
    <property type="term" value="F:nucleic acid binding"/>
    <property type="evidence" value="ECO:0007669"/>
    <property type="project" value="InterPro"/>
</dbReference>
<organism evidence="12 13">
    <name type="scientific">Peptoniphilus asaccharolyticus DSM 20463</name>
    <dbReference type="NCBI Taxonomy" id="573058"/>
    <lineage>
        <taxon>Bacteria</taxon>
        <taxon>Bacillati</taxon>
        <taxon>Bacillota</taxon>
        <taxon>Tissierellia</taxon>
        <taxon>Tissierellales</taxon>
        <taxon>Peptoniphilaceae</taxon>
        <taxon>Peptoniphilus</taxon>
    </lineage>
</organism>
<dbReference type="EMBL" id="FWWR01000017">
    <property type="protein sequence ID" value="SMB93149.1"/>
    <property type="molecule type" value="Genomic_DNA"/>
</dbReference>
<keyword evidence="8" id="KW-0239">DNA-directed DNA polymerase</keyword>
<dbReference type="SUPFAM" id="SSF89550">
    <property type="entry name" value="PHP domain-like"/>
    <property type="match status" value="1"/>
</dbReference>
<comment type="catalytic activity">
    <reaction evidence="10">
        <text>DNA(n) + a 2'-deoxyribonucleoside 5'-triphosphate = DNA(n+1) + diphosphate</text>
        <dbReference type="Rhea" id="RHEA:22508"/>
        <dbReference type="Rhea" id="RHEA-COMP:17339"/>
        <dbReference type="Rhea" id="RHEA-COMP:17340"/>
        <dbReference type="ChEBI" id="CHEBI:33019"/>
        <dbReference type="ChEBI" id="CHEBI:61560"/>
        <dbReference type="ChEBI" id="CHEBI:173112"/>
        <dbReference type="EC" id="2.7.7.7"/>
    </reaction>
</comment>
<dbReference type="GO" id="GO:0006260">
    <property type="term" value="P:DNA replication"/>
    <property type="evidence" value="ECO:0007669"/>
    <property type="project" value="UniProtKB-KW"/>
</dbReference>
<evidence type="ECO:0000313" key="13">
    <source>
        <dbReference type="Proteomes" id="UP000192368"/>
    </source>
</evidence>
<dbReference type="Pfam" id="PF14579">
    <property type="entry name" value="HHH_6"/>
    <property type="match status" value="1"/>
</dbReference>
<dbReference type="CDD" id="cd04485">
    <property type="entry name" value="DnaE_OBF"/>
    <property type="match status" value="1"/>
</dbReference>
<evidence type="ECO:0000313" key="12">
    <source>
        <dbReference type="EMBL" id="SMB93149.1"/>
    </source>
</evidence>
<dbReference type="GO" id="GO:0008408">
    <property type="term" value="F:3'-5' exonuclease activity"/>
    <property type="evidence" value="ECO:0007669"/>
    <property type="project" value="InterPro"/>
</dbReference>
<dbReference type="InterPro" id="IPR003141">
    <property type="entry name" value="Pol/His_phosphatase_N"/>
</dbReference>
<dbReference type="InterPro" id="IPR004365">
    <property type="entry name" value="NA-bd_OB_tRNA"/>
</dbReference>
<evidence type="ECO:0000256" key="1">
    <source>
        <dbReference type="ARBA" id="ARBA00004496"/>
    </source>
</evidence>
<dbReference type="GO" id="GO:0003887">
    <property type="term" value="F:DNA-directed DNA polymerase activity"/>
    <property type="evidence" value="ECO:0007669"/>
    <property type="project" value="UniProtKB-KW"/>
</dbReference>
<dbReference type="InterPro" id="IPR012340">
    <property type="entry name" value="NA-bd_OB-fold"/>
</dbReference>
<dbReference type="PANTHER" id="PTHR32294">
    <property type="entry name" value="DNA POLYMERASE III SUBUNIT ALPHA"/>
    <property type="match status" value="1"/>
</dbReference>
<keyword evidence="7" id="KW-0235">DNA replication</keyword>
<dbReference type="InterPro" id="IPR029460">
    <property type="entry name" value="DNAPol_HHH"/>
</dbReference>
<dbReference type="InterPro" id="IPR004013">
    <property type="entry name" value="PHP_dom"/>
</dbReference>
<dbReference type="NCBIfam" id="NF005298">
    <property type="entry name" value="PRK06826.1"/>
    <property type="match status" value="1"/>
</dbReference>
<dbReference type="InterPro" id="IPR004805">
    <property type="entry name" value="DnaE2/DnaE/PolC"/>
</dbReference>
<feature type="domain" description="Polymerase/histidinol phosphatase N-terminal" evidence="11">
    <location>
        <begin position="5"/>
        <end position="72"/>
    </location>
</feature>
<dbReference type="PANTHER" id="PTHR32294:SF0">
    <property type="entry name" value="DNA POLYMERASE III SUBUNIT ALPHA"/>
    <property type="match status" value="1"/>
</dbReference>
<comment type="function">
    <text evidence="9">DNA polymerase III is a complex, multichain enzyme responsible for most of the replicative synthesis in bacteria. This DNA polymerase also exhibits 3' to 5' exonuclease activity. The alpha chain is the DNA polymerase.</text>
</comment>
<dbReference type="InterPro" id="IPR011708">
    <property type="entry name" value="DNA_pol3_alpha_NTPase_dom"/>
</dbReference>
<evidence type="ECO:0000256" key="6">
    <source>
        <dbReference type="ARBA" id="ARBA00022695"/>
    </source>
</evidence>
<evidence type="ECO:0000256" key="4">
    <source>
        <dbReference type="ARBA" id="ARBA00019114"/>
    </source>
</evidence>
<evidence type="ECO:0000256" key="3">
    <source>
        <dbReference type="ARBA" id="ARBA00012417"/>
    </source>
</evidence>
<evidence type="ECO:0000259" key="11">
    <source>
        <dbReference type="SMART" id="SM00481"/>
    </source>
</evidence>
<dbReference type="AlphaFoldDB" id="A0A1W1VIE6"/>
<evidence type="ECO:0000256" key="8">
    <source>
        <dbReference type="ARBA" id="ARBA00022932"/>
    </source>
</evidence>
<keyword evidence="13" id="KW-1185">Reference proteome</keyword>
<reference evidence="13" key="1">
    <citation type="submission" date="2017-04" db="EMBL/GenBank/DDBJ databases">
        <authorList>
            <person name="Varghese N."/>
            <person name="Submissions S."/>
        </authorList>
    </citation>
    <scope>NUCLEOTIDE SEQUENCE [LARGE SCALE GENOMIC DNA]</scope>
    <source>
        <strain evidence="13">DSM 20463</strain>
    </source>
</reference>
<evidence type="ECO:0000256" key="2">
    <source>
        <dbReference type="ARBA" id="ARBA00009496"/>
    </source>
</evidence>
<dbReference type="Pfam" id="PF17657">
    <property type="entry name" value="DNA_pol3_finger"/>
    <property type="match status" value="1"/>
</dbReference>
<dbReference type="SMART" id="SM00481">
    <property type="entry name" value="POLIIIAc"/>
    <property type="match status" value="1"/>
</dbReference>
<dbReference type="InterPro" id="IPR040982">
    <property type="entry name" value="DNA_pol3_finger"/>
</dbReference>
<comment type="similarity">
    <text evidence="2">Belongs to the DNA polymerase type-C family. DnaE subfamily.</text>
</comment>
<dbReference type="GO" id="GO:0005737">
    <property type="term" value="C:cytoplasm"/>
    <property type="evidence" value="ECO:0007669"/>
    <property type="project" value="UniProtKB-SubCell"/>
</dbReference>
<dbReference type="Pfam" id="PF01336">
    <property type="entry name" value="tRNA_anti-codon"/>
    <property type="match status" value="1"/>
</dbReference>
<keyword evidence="6" id="KW-0548">Nucleotidyltransferase</keyword>
<dbReference type="STRING" id="573058.SAMN00017477_2026"/>
<dbReference type="OrthoDB" id="9803237at2"/>
<gene>
    <name evidence="12" type="ORF">SAMN00017477_2026</name>
</gene>
<accession>A0A1W1VIE6</accession>
<dbReference type="Gene3D" id="1.10.150.870">
    <property type="match status" value="1"/>
</dbReference>
<evidence type="ECO:0000256" key="9">
    <source>
        <dbReference type="ARBA" id="ARBA00025611"/>
    </source>
</evidence>
<sequence>MNDFVHLHVHSEYSLLDGSSRIKELPKRIKEMGMNAVALTDHGNMYGAIQFYKACKDADVKPIMGCEAYVTEESYLKFDRSNKRYHLILLAENNEGFNNIMKIVSEGFVHGYYYKPRVDHDILRKYSKGIIATSACLGGEVQRKLHAGDYEGARESALNYQDIFGKGNFYLELQDHGILAQKKVNQLLRKLSAETGIELIASNDAHYLKQEDASAHDVLLCIQTGTVVNAEKRMKFETEEFYLKSYEEMAQIFPNDLQALENTVKIADRCNVEIEFHHLHLPHFDVPEGYDNVSYLRKLAEDGLRERYKEITEDIQKRFEYEFNTIITMGYTDYFLIVWDFIRYSKSVDIQVGPGRGSAAGSIVSYALGIIDIDPLKFDLLFERFLNPERVSMPDIDIDFCYERREEVIEYVIRKYGAENVAQIVTFGTLGARGALRDVGRALDISYGRVDYIAKQVPDELNMTIEKALNMSPTLKKEYETSDETRNLIDTALKLEGLPRHTSTHAAGVVISKDEVTNYVPLTRNGDIIATQFNMIELEELGLLKMDFLGLRTLTVIRDALKLIEQNYGIKIDFSFVELNDPKILEMFARAETLGVFQFESQGMRNFLRELKPDAFEDLVAANALFRPGPMSQIPKFIESKHNAELISYPHPLVEDILSTTYGCIVYQEQVMQIVQKVAGYSLGRADLLRRAMSKKKMSVMEEERQNFIYGKEENGEIVILGAIRNGVDEKTANQIYDLMIDFANYAFNKSHSVAYSVVAYRTAFLKYYYPVEFMAAQITSFMGRMSQVSLYVEECKRLGIEILPPNINRSFKKFTVEDGKIRFGLKAVKNMGENFIDAAIKAREKDGEFTSLNDFVKRVAEINPSAVNKRALEYLIKCGGLDCLNGNRAQYLAVYEKTVDNVLGTLRNNISGQFSIFEEQQMDEELPRLKDFTKKVKLELEKEILGIYISGHPLDDYVELIKRMSSTNSIQLMEEYAANPNLNLRNLRVAGIIKSKRTLITRNKKMMAFATLEDVLGQLDLVIFPNVYEKYMEIIEEENVVLVEGHVQASEVEEPKILVDSISLLKDYEDELKSVKKLYLSLKSKDVNLLNAVKRELIKYSGDVPVIFYIEDEKEAYATEKKYWIDESKAENLKIDLLSYIGDEKKFILR</sequence>
<dbReference type="Pfam" id="PF07733">
    <property type="entry name" value="DNA_pol3_alpha"/>
    <property type="match status" value="1"/>
</dbReference>
<dbReference type="RefSeq" id="WP_084231536.1">
    <property type="nucleotide sequence ID" value="NZ_FWWR01000017.1"/>
</dbReference>
<dbReference type="Gene3D" id="2.40.50.140">
    <property type="entry name" value="Nucleic acid-binding proteins"/>
    <property type="match status" value="1"/>
</dbReference>